<protein>
    <submittedName>
        <fullName evidence="2">Bacteriophage protein</fullName>
    </submittedName>
</protein>
<dbReference type="WBParaSite" id="Pan_g11091.t1">
    <property type="protein sequence ID" value="Pan_g11091.t1"/>
    <property type="gene ID" value="Pan_g11091"/>
</dbReference>
<proteinExistence type="predicted"/>
<reference evidence="1" key="1">
    <citation type="journal article" date="2013" name="Genetics">
        <title>The draft genome and transcriptome of Panagrellus redivivus are shaped by the harsh demands of a free-living lifestyle.</title>
        <authorList>
            <person name="Srinivasan J."/>
            <person name="Dillman A.R."/>
            <person name="Macchietto M.G."/>
            <person name="Heikkinen L."/>
            <person name="Lakso M."/>
            <person name="Fracchia K.M."/>
            <person name="Antoshechkin I."/>
            <person name="Mortazavi A."/>
            <person name="Wong G."/>
            <person name="Sternberg P.W."/>
        </authorList>
    </citation>
    <scope>NUCLEOTIDE SEQUENCE [LARGE SCALE GENOMIC DNA]</scope>
    <source>
        <strain evidence="1">MT8872</strain>
    </source>
</reference>
<name>A0A7E4UP38_PANRE</name>
<evidence type="ECO:0000313" key="2">
    <source>
        <dbReference type="WBParaSite" id="Pan_g11091.t1"/>
    </source>
</evidence>
<sequence>MRWMASGRATPPKKRIECSEKSFGFQLDHGERHANRRTDRQWMAWLVEHRSNSLSPPEKKIRLVVKRVEQQAMSEIEPHTRIVDTRVDRDCVSMKCFLNSDGTETETVDYA</sequence>
<accession>A0A7E4UP38</accession>
<evidence type="ECO:0000313" key="1">
    <source>
        <dbReference type="Proteomes" id="UP000492821"/>
    </source>
</evidence>
<dbReference type="Proteomes" id="UP000492821">
    <property type="component" value="Unassembled WGS sequence"/>
</dbReference>
<dbReference type="AlphaFoldDB" id="A0A7E4UP38"/>
<reference evidence="2" key="2">
    <citation type="submission" date="2020-10" db="UniProtKB">
        <authorList>
            <consortium name="WormBaseParasite"/>
        </authorList>
    </citation>
    <scope>IDENTIFICATION</scope>
</reference>
<keyword evidence="1" id="KW-1185">Reference proteome</keyword>
<organism evidence="1 2">
    <name type="scientific">Panagrellus redivivus</name>
    <name type="common">Microworm</name>
    <dbReference type="NCBI Taxonomy" id="6233"/>
    <lineage>
        <taxon>Eukaryota</taxon>
        <taxon>Metazoa</taxon>
        <taxon>Ecdysozoa</taxon>
        <taxon>Nematoda</taxon>
        <taxon>Chromadorea</taxon>
        <taxon>Rhabditida</taxon>
        <taxon>Tylenchina</taxon>
        <taxon>Panagrolaimomorpha</taxon>
        <taxon>Panagrolaimoidea</taxon>
        <taxon>Panagrolaimidae</taxon>
        <taxon>Panagrellus</taxon>
    </lineage>
</organism>